<dbReference type="PATRIC" id="fig|1423760.3.peg.1851"/>
<evidence type="ECO:0000256" key="1">
    <source>
        <dbReference type="SAM" id="Phobius"/>
    </source>
</evidence>
<organism evidence="2 3">
    <name type="scientific">Limosilactobacillus ingluviei DSM 15946</name>
    <dbReference type="NCBI Taxonomy" id="1423760"/>
    <lineage>
        <taxon>Bacteria</taxon>
        <taxon>Bacillati</taxon>
        <taxon>Bacillota</taxon>
        <taxon>Bacilli</taxon>
        <taxon>Lactobacillales</taxon>
        <taxon>Lactobacillaceae</taxon>
        <taxon>Limosilactobacillus</taxon>
    </lineage>
</organism>
<comment type="caution">
    <text evidence="2">The sequence shown here is derived from an EMBL/GenBank/DDBJ whole genome shotgun (WGS) entry which is preliminary data.</text>
</comment>
<keyword evidence="1" id="KW-0472">Membrane</keyword>
<evidence type="ECO:0000313" key="2">
    <source>
        <dbReference type="EMBL" id="KRL89326.1"/>
    </source>
</evidence>
<keyword evidence="1" id="KW-1133">Transmembrane helix</keyword>
<accession>A0A0R1U8E3</accession>
<keyword evidence="1" id="KW-0812">Transmembrane</keyword>
<feature type="transmembrane region" description="Helical" evidence="1">
    <location>
        <begin position="71"/>
        <end position="89"/>
    </location>
</feature>
<reference evidence="2 3" key="1">
    <citation type="journal article" date="2015" name="Genome Announc.">
        <title>Expanding the biotechnology potential of lactobacilli through comparative genomics of 213 strains and associated genera.</title>
        <authorList>
            <person name="Sun Z."/>
            <person name="Harris H.M."/>
            <person name="McCann A."/>
            <person name="Guo C."/>
            <person name="Argimon S."/>
            <person name="Zhang W."/>
            <person name="Yang X."/>
            <person name="Jeffery I.B."/>
            <person name="Cooney J.C."/>
            <person name="Kagawa T.F."/>
            <person name="Liu W."/>
            <person name="Song Y."/>
            <person name="Salvetti E."/>
            <person name="Wrobel A."/>
            <person name="Rasinkangas P."/>
            <person name="Parkhill J."/>
            <person name="Rea M.C."/>
            <person name="O'Sullivan O."/>
            <person name="Ritari J."/>
            <person name="Douillard F.P."/>
            <person name="Paul Ross R."/>
            <person name="Yang R."/>
            <person name="Briner A.E."/>
            <person name="Felis G.E."/>
            <person name="de Vos W.M."/>
            <person name="Barrangou R."/>
            <person name="Klaenhammer T.R."/>
            <person name="Caufield P.W."/>
            <person name="Cui Y."/>
            <person name="Zhang H."/>
            <person name="O'Toole P.W."/>
        </authorList>
    </citation>
    <scope>NUCLEOTIDE SEQUENCE [LARGE SCALE GENOMIC DNA]</scope>
    <source>
        <strain evidence="2 3">DSM 15946</strain>
    </source>
</reference>
<dbReference type="EMBL" id="AZFK01000048">
    <property type="protein sequence ID" value="KRL89326.1"/>
    <property type="molecule type" value="Genomic_DNA"/>
</dbReference>
<protein>
    <submittedName>
        <fullName evidence="2">Uncharacterized protein</fullName>
    </submittedName>
</protein>
<dbReference type="AlphaFoldDB" id="A0A0R1U8E3"/>
<name>A0A0R1U8E3_9LACO</name>
<proteinExistence type="predicted"/>
<gene>
    <name evidence="2" type="ORF">FC43_GL001775</name>
</gene>
<dbReference type="Proteomes" id="UP000050816">
    <property type="component" value="Unassembled WGS sequence"/>
</dbReference>
<dbReference type="RefSeq" id="WP_156648312.1">
    <property type="nucleotide sequence ID" value="NZ_AZFK01000048.1"/>
</dbReference>
<evidence type="ECO:0000313" key="3">
    <source>
        <dbReference type="Proteomes" id="UP000050816"/>
    </source>
</evidence>
<feature type="transmembrane region" description="Helical" evidence="1">
    <location>
        <begin position="48"/>
        <end position="65"/>
    </location>
</feature>
<sequence>MQNGRRKKKAAQLRGIKAANSVLNTLSNATHYRSYHAYQRSMRWLGRYLGLIICFACLTVIPPVAKKMPGLVTIVILMMLSYLLGYYWIMAKSKSLKADSHQAMLMMAMNGVELERWYIYDGIFDAPDQESLELVFFTERSFIVNVWYLIRHKKQTLPIASADLADLKKYVEGLSRVSREDYRYVAYATVTDEMINSLNAEGIQTIEIPNKYRTRPGRWDYAVGVGDWKAALWNHPRTFKAVELTNQN</sequence>